<proteinExistence type="inferred from homology"/>
<dbReference type="Pfam" id="PF00535">
    <property type="entry name" value="Glycos_transf_2"/>
    <property type="match status" value="1"/>
</dbReference>
<dbReference type="InterPro" id="IPR029044">
    <property type="entry name" value="Nucleotide-diphossugar_trans"/>
</dbReference>
<keyword evidence="6" id="KW-1185">Reference proteome</keyword>
<protein>
    <submittedName>
        <fullName evidence="5">Glycosyltransferase</fullName>
    </submittedName>
</protein>
<organism evidence="5 6">
    <name type="scientific">Croceimicrobium hydrocarbonivorans</name>
    <dbReference type="NCBI Taxonomy" id="2761580"/>
    <lineage>
        <taxon>Bacteria</taxon>
        <taxon>Pseudomonadati</taxon>
        <taxon>Bacteroidota</taxon>
        <taxon>Flavobacteriia</taxon>
        <taxon>Flavobacteriales</taxon>
        <taxon>Owenweeksiaceae</taxon>
        <taxon>Croceimicrobium</taxon>
    </lineage>
</organism>
<evidence type="ECO:0000256" key="2">
    <source>
        <dbReference type="ARBA" id="ARBA00022676"/>
    </source>
</evidence>
<name>A0A7H0VAQ0_9FLAO</name>
<dbReference type="Proteomes" id="UP000516305">
    <property type="component" value="Chromosome"/>
</dbReference>
<dbReference type="EMBL" id="CP060139">
    <property type="protein sequence ID" value="QNR22798.1"/>
    <property type="molecule type" value="Genomic_DNA"/>
</dbReference>
<dbReference type="GO" id="GO:0016757">
    <property type="term" value="F:glycosyltransferase activity"/>
    <property type="evidence" value="ECO:0007669"/>
    <property type="project" value="UniProtKB-KW"/>
</dbReference>
<reference evidence="5 6" key="1">
    <citation type="submission" date="2020-08" db="EMBL/GenBank/DDBJ databases">
        <title>Croceimicrobium hydrocarbonivorans gen. nov., sp. nov., a novel marine bacterium isolated from a bacterial consortium that degrades polyethylene terephthalate.</title>
        <authorList>
            <person name="Liu R."/>
        </authorList>
    </citation>
    <scope>NUCLEOTIDE SEQUENCE [LARGE SCALE GENOMIC DNA]</scope>
    <source>
        <strain evidence="5 6">A20-9</strain>
    </source>
</reference>
<evidence type="ECO:0000313" key="6">
    <source>
        <dbReference type="Proteomes" id="UP000516305"/>
    </source>
</evidence>
<dbReference type="InterPro" id="IPR001173">
    <property type="entry name" value="Glyco_trans_2-like"/>
</dbReference>
<evidence type="ECO:0000256" key="1">
    <source>
        <dbReference type="ARBA" id="ARBA00006739"/>
    </source>
</evidence>
<dbReference type="RefSeq" id="WP_210757365.1">
    <property type="nucleotide sequence ID" value="NZ_CP060139.1"/>
</dbReference>
<sequence>MTKAFSVILPFYRGDQPEQLNAAIQSLVDQSLRAQEIVLIQDGPVPAALSDLVAKWQVEYPEIKTVILEKNQGLSQALNAGIKAARYEWLARMDADDICLPDRFEKQWALIEEQPELAILGSWIEEYDEQMEKPLSIRRLPEKHADIIGYARWRCPFNHMTVMYRKSVVIALGMYADYGAVGDDYELWARFLMKGYRSANIQEVLVKARTGNAMFSKRRRGWKYLKHELQEIRDLYRLGLLKPWHFVFHVTLKTVVRLAPPFMVKWIYKGIRKTS</sequence>
<dbReference type="PANTHER" id="PTHR43685:SF5">
    <property type="entry name" value="GLYCOSYLTRANSFERASE EPSE-RELATED"/>
    <property type="match status" value="1"/>
</dbReference>
<evidence type="ECO:0000313" key="5">
    <source>
        <dbReference type="EMBL" id="QNR22798.1"/>
    </source>
</evidence>
<dbReference type="SUPFAM" id="SSF53448">
    <property type="entry name" value="Nucleotide-diphospho-sugar transferases"/>
    <property type="match status" value="1"/>
</dbReference>
<dbReference type="KEGG" id="chyd:H4K34_10440"/>
<comment type="similarity">
    <text evidence="1">Belongs to the glycosyltransferase 2 family.</text>
</comment>
<dbReference type="PANTHER" id="PTHR43685">
    <property type="entry name" value="GLYCOSYLTRANSFERASE"/>
    <property type="match status" value="1"/>
</dbReference>
<dbReference type="AlphaFoldDB" id="A0A7H0VAQ0"/>
<keyword evidence="2" id="KW-0328">Glycosyltransferase</keyword>
<dbReference type="Gene3D" id="3.90.550.10">
    <property type="entry name" value="Spore Coat Polysaccharide Biosynthesis Protein SpsA, Chain A"/>
    <property type="match status" value="1"/>
</dbReference>
<feature type="domain" description="Glycosyltransferase 2-like" evidence="4">
    <location>
        <begin position="6"/>
        <end position="166"/>
    </location>
</feature>
<evidence type="ECO:0000259" key="4">
    <source>
        <dbReference type="Pfam" id="PF00535"/>
    </source>
</evidence>
<keyword evidence="3 5" id="KW-0808">Transferase</keyword>
<gene>
    <name evidence="5" type="ORF">H4K34_10440</name>
</gene>
<dbReference type="InterPro" id="IPR050834">
    <property type="entry name" value="Glycosyltransf_2"/>
</dbReference>
<evidence type="ECO:0000256" key="3">
    <source>
        <dbReference type="ARBA" id="ARBA00022679"/>
    </source>
</evidence>
<accession>A0A7H0VAQ0</accession>